<dbReference type="Pfam" id="PF13432">
    <property type="entry name" value="TPR_16"/>
    <property type="match status" value="1"/>
</dbReference>
<dbReference type="Proteomes" id="UP000000739">
    <property type="component" value="Chromosome"/>
</dbReference>
<sequence length="609" mass="69123">MKKLREEDAMKKMLLIAAIIFSIVSFSSHAMAEEITQMFPERFGVKIVSVAVRPFTLTNKDPETIQKYGALPQEAAYEISEVLTKLNSEELFVLDREESIGAVIIEALGDDTRRRKEDAPLRGQWDRANVVISGTCSVFQNQIYFYPKICGSEDNQLVQMTPVIMPEKDLFKSLRELGRSVAEHFQYFKPKELAWEIPSKNFKKNEYVIAVLPFNNQIQDAERKKKFAPFAGIASNHISAAISSLSLAKGPQIVLTCWDEKTLEILEKELSDDSSLTNKTEMVRGKWLNVDAFIFGRYTIINDQLSVTAKIVEVQNRTTKVFPRVAGSSDASAQMLWALKHLVTLPFKTRGDAAERPYWASLLTETKDSDALEACLQAYTNFLSANLYRYMDAVEYYKEALSYDNGYLCPRVLMASCYSQWGYQKTLTNEDKSDGGKYKLALQEAEKAYNQAKDLSATQTAMAHVKLNLGEYGKARKYAKMAVQSDPQNAEAFYFLGLATSDMDDKRMYLNQAVELNPNCARAHHDLGYYVYYEGKKYRDCDIAERCLNEAVKINPGYTIAYLSQWELYTARGDYEKAQQCIDAALANGGNEYYIKNFLENPPPPIPCR</sequence>
<dbReference type="eggNOG" id="COG0457">
    <property type="taxonomic scope" value="Bacteria"/>
</dbReference>
<reference evidence="1 2" key="1">
    <citation type="journal article" date="2012" name="Environ. Microbiol.">
        <title>The genome sequence of Desulfatibacillum alkenivorans AK-01: a blueprint for anaerobic alkane oxidation.</title>
        <authorList>
            <person name="Callaghan A.V."/>
            <person name="Morris B.E."/>
            <person name="Pereira I.A."/>
            <person name="McInerney M.J."/>
            <person name="Austin R.N."/>
            <person name="Groves J.T."/>
            <person name="Kukor J.J."/>
            <person name="Suflita J.M."/>
            <person name="Young L.Y."/>
            <person name="Zylstra G.J."/>
            <person name="Wawrik B."/>
        </authorList>
    </citation>
    <scope>NUCLEOTIDE SEQUENCE [LARGE SCALE GENOMIC DNA]</scope>
    <source>
        <strain evidence="1 2">AK-01</strain>
    </source>
</reference>
<evidence type="ECO:0000313" key="2">
    <source>
        <dbReference type="Proteomes" id="UP000000739"/>
    </source>
</evidence>
<organism evidence="1 2">
    <name type="scientific">Desulfatibacillum aliphaticivorans</name>
    <dbReference type="NCBI Taxonomy" id="218208"/>
    <lineage>
        <taxon>Bacteria</taxon>
        <taxon>Pseudomonadati</taxon>
        <taxon>Thermodesulfobacteriota</taxon>
        <taxon>Desulfobacteria</taxon>
        <taxon>Desulfobacterales</taxon>
        <taxon>Desulfatibacillaceae</taxon>
        <taxon>Desulfatibacillum</taxon>
    </lineage>
</organism>
<dbReference type="PANTHER" id="PTHR12558:SF13">
    <property type="entry name" value="CELL DIVISION CYCLE PROTEIN 27 HOMOLOG"/>
    <property type="match status" value="1"/>
</dbReference>
<dbReference type="InterPro" id="IPR011990">
    <property type="entry name" value="TPR-like_helical_dom_sf"/>
</dbReference>
<dbReference type="InterPro" id="IPR019734">
    <property type="entry name" value="TPR_rpt"/>
</dbReference>
<dbReference type="SMART" id="SM00028">
    <property type="entry name" value="TPR"/>
    <property type="match status" value="4"/>
</dbReference>
<accession>B8FF06</accession>
<dbReference type="RefSeq" id="WP_015946900.1">
    <property type="nucleotide sequence ID" value="NC_011768.1"/>
</dbReference>
<dbReference type="AlphaFoldDB" id="B8FF06"/>
<evidence type="ECO:0000313" key="1">
    <source>
        <dbReference type="EMBL" id="ACL03823.1"/>
    </source>
</evidence>
<protein>
    <submittedName>
        <fullName evidence="1">Tetratricopeptide domain protein</fullName>
    </submittedName>
</protein>
<dbReference type="PANTHER" id="PTHR12558">
    <property type="entry name" value="CELL DIVISION CYCLE 16,23,27"/>
    <property type="match status" value="1"/>
</dbReference>
<dbReference type="SUPFAM" id="SSF48452">
    <property type="entry name" value="TPR-like"/>
    <property type="match status" value="1"/>
</dbReference>
<name>B8FF06_DESAL</name>
<gene>
    <name evidence="1" type="ordered locus">Dalk_2129</name>
</gene>
<dbReference type="HOGENOM" id="CLU_448138_0_0_7"/>
<keyword evidence="2" id="KW-1185">Reference proteome</keyword>
<dbReference type="KEGG" id="dal:Dalk_2129"/>
<dbReference type="Gene3D" id="1.25.40.10">
    <property type="entry name" value="Tetratricopeptide repeat domain"/>
    <property type="match status" value="2"/>
</dbReference>
<dbReference type="EMBL" id="CP001322">
    <property type="protein sequence ID" value="ACL03823.1"/>
    <property type="molecule type" value="Genomic_DNA"/>
</dbReference>
<proteinExistence type="predicted"/>